<evidence type="ECO:0000256" key="1">
    <source>
        <dbReference type="ARBA" id="ARBA00010507"/>
    </source>
</evidence>
<dbReference type="PROSITE" id="PS50011">
    <property type="entry name" value="PROTEIN_KINASE_DOM"/>
    <property type="match status" value="1"/>
</dbReference>
<evidence type="ECO:0000256" key="4">
    <source>
        <dbReference type="ARBA" id="ARBA00022679"/>
    </source>
</evidence>
<comment type="catalytic activity">
    <reaction evidence="9">
        <text>L-seryl-[protein] + ATP = O-phospho-L-seryl-[protein] + ADP + H(+)</text>
        <dbReference type="Rhea" id="RHEA:17989"/>
        <dbReference type="Rhea" id="RHEA-COMP:9863"/>
        <dbReference type="Rhea" id="RHEA-COMP:11604"/>
        <dbReference type="ChEBI" id="CHEBI:15378"/>
        <dbReference type="ChEBI" id="CHEBI:29999"/>
        <dbReference type="ChEBI" id="CHEBI:30616"/>
        <dbReference type="ChEBI" id="CHEBI:83421"/>
        <dbReference type="ChEBI" id="CHEBI:456216"/>
        <dbReference type="EC" id="2.7.11.1"/>
    </reaction>
</comment>
<dbReference type="InterPro" id="IPR001245">
    <property type="entry name" value="Ser-Thr/Tyr_kinase_cat_dom"/>
</dbReference>
<dbReference type="InterPro" id="IPR008271">
    <property type="entry name" value="Ser/Thr_kinase_AS"/>
</dbReference>
<feature type="domain" description="Protein kinase" evidence="12">
    <location>
        <begin position="680"/>
        <end position="942"/>
    </location>
</feature>
<dbReference type="Proteomes" id="UP000825935">
    <property type="component" value="Chromosome 23"/>
</dbReference>
<dbReference type="InterPro" id="IPR011009">
    <property type="entry name" value="Kinase-like_dom_sf"/>
</dbReference>
<dbReference type="InterPro" id="IPR017441">
    <property type="entry name" value="Protein_kinase_ATP_BS"/>
</dbReference>
<dbReference type="GO" id="GO:0010182">
    <property type="term" value="P:sugar mediated signaling pathway"/>
    <property type="evidence" value="ECO:0007669"/>
    <property type="project" value="UniProtKB-ARBA"/>
</dbReference>
<comment type="similarity">
    <text evidence="1">Belongs to the protein kinase superfamily. TKL Ser/Thr protein kinase family. RAF subfamily.</text>
</comment>
<feature type="region of interest" description="Disordered" evidence="11">
    <location>
        <begin position="204"/>
        <end position="223"/>
    </location>
</feature>
<sequence length="953" mass="105292">MRSRKSDYVILSSQANDVSYQPLESYLESTVDVNPLVSDSVPVSANLANSYRRDIGQSRDKVTSSISKLSSLERGLELDQSQPLISESIFETQYGKSRSGHFERNSWVAADRFSISVAGARNLTGSGLGAVDRTPVFTAGEHSRSQISDYNFWLKDAGFPLSSSLLQRQSSGGSLTDSLLSSDIPLSSISPTVSFSASDLAPFATHSEGQEGGKGVKHTSSNTQQSWAQLTEQSYNLQLALALRLVAEAEVTDEPVLLPNPKAEGNPFLSSKSSSAQATSLRFWVNGSLGYADRIHDGFYHIWGMNPYIWKLCNRTDEACGRLPTLELLRAVRPLESMMEVILIDKHGDSHLCEMENEAFNMAIKVADSKEMAELLGKLVCENMGGKAGSEVDDLIPRWKASSKALKECLSCIVFPIGSLSVGICRHRALLFKVLADSVNLPCRVARGCKHCGHDDGVSCIVLCGSQREFLVDLIVNPGELSCPENFLKNSPLPSIISPLRLPELKAFEVTGSNEMKSSFENGKLESDHIFWASSSNENVIAKSAWCGIERLGANASSLPFAANKAFGTHQSTFLNDGIIPVQRQLPLNLKNTASRKVQVSDKKMILQSVESYNEDQSKMIKQPGMEPAQVPSIHASYAGLDMDEGRYELPEPAEEMVSKAKSMELSLALDGLEIEWEDLHLKERVGAGSFGTVHRADWNGSDVAVKVFIEQDFLEERLDEFIREVAIMKRTRHPNVVLFMGVVTKRPNLSIVTEYLPRGSLFRLLHRPGVRELLDERRRVRMALDVARGMNYLHRLNPPIVHRDLKSPNLLVDKTWTVKVCDFGLSRLKMKTFLSSRSAAGTAEWMAPEVLRDEPSNEKSDVYSFGVILWELFTLQQPWNGLSPAQVVGAVGFQHRRLAVPKDMNPEIAALIESCWANDPRQRPSFASIMESLKPLQKPAVVTQVEAPAPPS</sequence>
<dbReference type="PANTHER" id="PTHR44329:SF96">
    <property type="entry name" value="OS04G0610900 PROTEIN"/>
    <property type="match status" value="1"/>
</dbReference>
<organism evidence="13 14">
    <name type="scientific">Ceratopteris richardii</name>
    <name type="common">Triangle waterfern</name>
    <dbReference type="NCBI Taxonomy" id="49495"/>
    <lineage>
        <taxon>Eukaryota</taxon>
        <taxon>Viridiplantae</taxon>
        <taxon>Streptophyta</taxon>
        <taxon>Embryophyta</taxon>
        <taxon>Tracheophyta</taxon>
        <taxon>Polypodiopsida</taxon>
        <taxon>Polypodiidae</taxon>
        <taxon>Polypodiales</taxon>
        <taxon>Pteridineae</taxon>
        <taxon>Pteridaceae</taxon>
        <taxon>Parkerioideae</taxon>
        <taxon>Ceratopteris</taxon>
    </lineage>
</organism>
<dbReference type="GO" id="GO:0005524">
    <property type="term" value="F:ATP binding"/>
    <property type="evidence" value="ECO:0007669"/>
    <property type="project" value="UniProtKB-UniRule"/>
</dbReference>
<evidence type="ECO:0000256" key="6">
    <source>
        <dbReference type="ARBA" id="ARBA00022777"/>
    </source>
</evidence>
<dbReference type="EMBL" id="CM035428">
    <property type="protein sequence ID" value="KAH7301991.1"/>
    <property type="molecule type" value="Genomic_DNA"/>
</dbReference>
<dbReference type="FunFam" id="3.30.200.20:FF:000060">
    <property type="entry name" value="Serine/threonine-protein kinase isoform 1"/>
    <property type="match status" value="1"/>
</dbReference>
<keyword evidence="6" id="KW-0418">Kinase</keyword>
<name>A0A8T2S0D1_CERRI</name>
<dbReference type="PROSITE" id="PS00108">
    <property type="entry name" value="PROTEIN_KINASE_ST"/>
    <property type="match status" value="1"/>
</dbReference>
<dbReference type="SUPFAM" id="SSF56112">
    <property type="entry name" value="Protein kinase-like (PK-like)"/>
    <property type="match status" value="1"/>
</dbReference>
<evidence type="ECO:0000313" key="14">
    <source>
        <dbReference type="Proteomes" id="UP000825935"/>
    </source>
</evidence>
<dbReference type="PRINTS" id="PR00109">
    <property type="entry name" value="TYRKINASE"/>
</dbReference>
<keyword evidence="7 10" id="KW-0067">ATP-binding</keyword>
<dbReference type="EC" id="2.7.11.1" evidence="2"/>
<dbReference type="EMBL" id="CM035428">
    <property type="protein sequence ID" value="KAH7301992.1"/>
    <property type="molecule type" value="Genomic_DNA"/>
</dbReference>
<feature type="binding site" evidence="10">
    <location>
        <position position="707"/>
    </location>
    <ligand>
        <name>ATP</name>
        <dbReference type="ChEBI" id="CHEBI:30616"/>
    </ligand>
</feature>
<dbReference type="GO" id="GO:0006950">
    <property type="term" value="P:response to stress"/>
    <property type="evidence" value="ECO:0007669"/>
    <property type="project" value="UniProtKB-ARBA"/>
</dbReference>
<dbReference type="Pfam" id="PF14381">
    <property type="entry name" value="EDR1_CTR1_ARMC3_pept"/>
    <property type="match status" value="1"/>
</dbReference>
<keyword evidence="3" id="KW-0723">Serine/threonine-protein kinase</keyword>
<evidence type="ECO:0000259" key="12">
    <source>
        <dbReference type="PROSITE" id="PS50011"/>
    </source>
</evidence>
<dbReference type="Pfam" id="PF07714">
    <property type="entry name" value="PK_Tyr_Ser-Thr"/>
    <property type="match status" value="1"/>
</dbReference>
<comment type="caution">
    <text evidence="13">The sequence shown here is derived from an EMBL/GenBank/DDBJ whole genome shotgun (WGS) entry which is preliminary data.</text>
</comment>
<keyword evidence="4" id="KW-0808">Transferase</keyword>
<comment type="catalytic activity">
    <reaction evidence="8">
        <text>L-threonyl-[protein] + ATP = O-phospho-L-threonyl-[protein] + ADP + H(+)</text>
        <dbReference type="Rhea" id="RHEA:46608"/>
        <dbReference type="Rhea" id="RHEA-COMP:11060"/>
        <dbReference type="Rhea" id="RHEA-COMP:11605"/>
        <dbReference type="ChEBI" id="CHEBI:15378"/>
        <dbReference type="ChEBI" id="CHEBI:30013"/>
        <dbReference type="ChEBI" id="CHEBI:30616"/>
        <dbReference type="ChEBI" id="CHEBI:61977"/>
        <dbReference type="ChEBI" id="CHEBI:456216"/>
        <dbReference type="EC" id="2.7.11.1"/>
    </reaction>
</comment>
<evidence type="ECO:0000256" key="10">
    <source>
        <dbReference type="PROSITE-ProRule" id="PRU10141"/>
    </source>
</evidence>
<dbReference type="AlphaFoldDB" id="A0A8T2S0D1"/>
<dbReference type="OrthoDB" id="339325at2759"/>
<protein>
    <recommendedName>
        <fullName evidence="2">non-specific serine/threonine protein kinase</fullName>
        <ecNumber evidence="2">2.7.11.1</ecNumber>
    </recommendedName>
</protein>
<evidence type="ECO:0000313" key="13">
    <source>
        <dbReference type="EMBL" id="KAH7301992.1"/>
    </source>
</evidence>
<dbReference type="CDD" id="cd13999">
    <property type="entry name" value="STKc_MAP3K-like"/>
    <property type="match status" value="1"/>
</dbReference>
<evidence type="ECO:0000256" key="3">
    <source>
        <dbReference type="ARBA" id="ARBA00022527"/>
    </source>
</evidence>
<gene>
    <name evidence="13" type="ORF">KP509_23G051500</name>
</gene>
<proteinExistence type="inferred from homology"/>
<keyword evidence="14" id="KW-1185">Reference proteome</keyword>
<dbReference type="GO" id="GO:0004674">
    <property type="term" value="F:protein serine/threonine kinase activity"/>
    <property type="evidence" value="ECO:0007669"/>
    <property type="project" value="UniProtKB-KW"/>
</dbReference>
<dbReference type="InterPro" id="IPR055164">
    <property type="entry name" value="EDR1/CTR1/ARMC3-like_pept-like"/>
</dbReference>
<dbReference type="OMA" id="HRKPAYS"/>
<evidence type="ECO:0000256" key="7">
    <source>
        <dbReference type="ARBA" id="ARBA00022840"/>
    </source>
</evidence>
<accession>A0A8T2S0D1</accession>
<dbReference type="Gene3D" id="3.30.200.20">
    <property type="entry name" value="Phosphorylase Kinase, domain 1"/>
    <property type="match status" value="1"/>
</dbReference>
<evidence type="ECO:0000256" key="8">
    <source>
        <dbReference type="ARBA" id="ARBA00047899"/>
    </source>
</evidence>
<evidence type="ECO:0000256" key="5">
    <source>
        <dbReference type="ARBA" id="ARBA00022741"/>
    </source>
</evidence>
<dbReference type="PANTHER" id="PTHR44329">
    <property type="entry name" value="SERINE/THREONINE-PROTEIN KINASE TNNI3K-RELATED"/>
    <property type="match status" value="1"/>
</dbReference>
<dbReference type="InterPro" id="IPR000719">
    <property type="entry name" value="Prot_kinase_dom"/>
</dbReference>
<evidence type="ECO:0000256" key="11">
    <source>
        <dbReference type="SAM" id="MobiDB-lite"/>
    </source>
</evidence>
<evidence type="ECO:0000256" key="2">
    <source>
        <dbReference type="ARBA" id="ARBA00012513"/>
    </source>
</evidence>
<evidence type="ECO:0000256" key="9">
    <source>
        <dbReference type="ARBA" id="ARBA00048679"/>
    </source>
</evidence>
<reference evidence="13 14" key="1">
    <citation type="submission" date="2021-08" db="EMBL/GenBank/DDBJ databases">
        <title>WGS assembly of Ceratopteris richardii.</title>
        <authorList>
            <person name="Marchant D.B."/>
            <person name="Chen G."/>
            <person name="Jenkins J."/>
            <person name="Shu S."/>
            <person name="Leebens-Mack J."/>
            <person name="Grimwood J."/>
            <person name="Schmutz J."/>
            <person name="Soltis P."/>
            <person name="Soltis D."/>
            <person name="Chen Z.-H."/>
        </authorList>
    </citation>
    <scope>NUCLEOTIDE SEQUENCE [LARGE SCALE GENOMIC DNA]</scope>
    <source>
        <strain evidence="13">Whitten #5841</strain>
        <tissue evidence="13">Leaf</tissue>
    </source>
</reference>
<dbReference type="InterPro" id="IPR051681">
    <property type="entry name" value="Ser/Thr_Kinases-Pseudokinases"/>
</dbReference>
<keyword evidence="5 10" id="KW-0547">Nucleotide-binding</keyword>
<dbReference type="Gene3D" id="1.10.510.10">
    <property type="entry name" value="Transferase(Phosphotransferase) domain 1"/>
    <property type="match status" value="1"/>
</dbReference>
<dbReference type="SMART" id="SM00220">
    <property type="entry name" value="S_TKc"/>
    <property type="match status" value="1"/>
</dbReference>
<dbReference type="PROSITE" id="PS00107">
    <property type="entry name" value="PROTEIN_KINASE_ATP"/>
    <property type="match status" value="1"/>
</dbReference>
<dbReference type="FunFam" id="1.10.510.10:FF:000193">
    <property type="entry name" value="Serine/threonine-protein kinase CTR1"/>
    <property type="match status" value="1"/>
</dbReference>